<feature type="transmembrane region" description="Helical" evidence="1">
    <location>
        <begin position="74"/>
        <end position="95"/>
    </location>
</feature>
<keyword evidence="1" id="KW-0472">Membrane</keyword>
<dbReference type="AlphaFoldDB" id="A0A3N4IYJ5"/>
<evidence type="ECO:0000256" key="1">
    <source>
        <dbReference type="SAM" id="Phobius"/>
    </source>
</evidence>
<evidence type="ECO:0000313" key="2">
    <source>
        <dbReference type="EMBL" id="RPA90915.1"/>
    </source>
</evidence>
<keyword evidence="3" id="KW-1185">Reference proteome</keyword>
<gene>
    <name evidence="2" type="ORF">L873DRAFT_371028</name>
</gene>
<proteinExistence type="predicted"/>
<protein>
    <submittedName>
        <fullName evidence="2">Uncharacterized protein</fullName>
    </submittedName>
</protein>
<keyword evidence="1" id="KW-0812">Transmembrane</keyword>
<sequence length="122" mass="13708">MRARQSEPSTLSFPVGQMWKFLALPLLNYKYLFPPTPSSSLILTLLQNSPLIDGAFSWCSPYIAHRRGDITPAVFGHLGFTIFDLLLGFLVSFFLSSSSSFWPQSEGAKLMLWEEKMVLSSV</sequence>
<accession>A0A3N4IYJ5</accession>
<dbReference type="EMBL" id="ML120510">
    <property type="protein sequence ID" value="RPA90915.1"/>
    <property type="molecule type" value="Genomic_DNA"/>
</dbReference>
<keyword evidence="1" id="KW-1133">Transmembrane helix</keyword>
<organism evidence="2 3">
    <name type="scientific">Choiromyces venosus 120613-1</name>
    <dbReference type="NCBI Taxonomy" id="1336337"/>
    <lineage>
        <taxon>Eukaryota</taxon>
        <taxon>Fungi</taxon>
        <taxon>Dikarya</taxon>
        <taxon>Ascomycota</taxon>
        <taxon>Pezizomycotina</taxon>
        <taxon>Pezizomycetes</taxon>
        <taxon>Pezizales</taxon>
        <taxon>Tuberaceae</taxon>
        <taxon>Choiromyces</taxon>
    </lineage>
</organism>
<dbReference type="Proteomes" id="UP000276215">
    <property type="component" value="Unassembled WGS sequence"/>
</dbReference>
<reference evidence="2 3" key="1">
    <citation type="journal article" date="2018" name="Nat. Ecol. Evol.">
        <title>Pezizomycetes genomes reveal the molecular basis of ectomycorrhizal truffle lifestyle.</title>
        <authorList>
            <person name="Murat C."/>
            <person name="Payen T."/>
            <person name="Noel B."/>
            <person name="Kuo A."/>
            <person name="Morin E."/>
            <person name="Chen J."/>
            <person name="Kohler A."/>
            <person name="Krizsan K."/>
            <person name="Balestrini R."/>
            <person name="Da Silva C."/>
            <person name="Montanini B."/>
            <person name="Hainaut M."/>
            <person name="Levati E."/>
            <person name="Barry K.W."/>
            <person name="Belfiori B."/>
            <person name="Cichocki N."/>
            <person name="Clum A."/>
            <person name="Dockter R.B."/>
            <person name="Fauchery L."/>
            <person name="Guy J."/>
            <person name="Iotti M."/>
            <person name="Le Tacon F."/>
            <person name="Lindquist E.A."/>
            <person name="Lipzen A."/>
            <person name="Malagnac F."/>
            <person name="Mello A."/>
            <person name="Molinier V."/>
            <person name="Miyauchi S."/>
            <person name="Poulain J."/>
            <person name="Riccioni C."/>
            <person name="Rubini A."/>
            <person name="Sitrit Y."/>
            <person name="Splivallo R."/>
            <person name="Traeger S."/>
            <person name="Wang M."/>
            <person name="Zifcakova L."/>
            <person name="Wipf D."/>
            <person name="Zambonelli A."/>
            <person name="Paolocci F."/>
            <person name="Nowrousian M."/>
            <person name="Ottonello S."/>
            <person name="Baldrian P."/>
            <person name="Spatafora J.W."/>
            <person name="Henrissat B."/>
            <person name="Nagy L.G."/>
            <person name="Aury J.M."/>
            <person name="Wincker P."/>
            <person name="Grigoriev I.V."/>
            <person name="Bonfante P."/>
            <person name="Martin F.M."/>
        </authorList>
    </citation>
    <scope>NUCLEOTIDE SEQUENCE [LARGE SCALE GENOMIC DNA]</scope>
    <source>
        <strain evidence="2 3">120613-1</strain>
    </source>
</reference>
<name>A0A3N4IYJ5_9PEZI</name>
<evidence type="ECO:0000313" key="3">
    <source>
        <dbReference type="Proteomes" id="UP000276215"/>
    </source>
</evidence>